<feature type="transmembrane region" description="Helical" evidence="7">
    <location>
        <begin position="178"/>
        <end position="202"/>
    </location>
</feature>
<feature type="transmembrane region" description="Helical" evidence="7">
    <location>
        <begin position="470"/>
        <end position="490"/>
    </location>
</feature>
<dbReference type="InterPro" id="IPR036259">
    <property type="entry name" value="MFS_trans_sf"/>
</dbReference>
<keyword evidence="6 7" id="KW-0472">Membrane</keyword>
<evidence type="ECO:0000256" key="2">
    <source>
        <dbReference type="ARBA" id="ARBA00022448"/>
    </source>
</evidence>
<evidence type="ECO:0000256" key="6">
    <source>
        <dbReference type="ARBA" id="ARBA00023136"/>
    </source>
</evidence>
<reference evidence="10" key="1">
    <citation type="submission" date="2016-10" db="EMBL/GenBank/DDBJ databases">
        <authorList>
            <person name="Varghese N."/>
            <person name="Submissions S."/>
        </authorList>
    </citation>
    <scope>NUCLEOTIDE SEQUENCE [LARGE SCALE GENOMIC DNA]</scope>
    <source>
        <strain evidence="10">JS21-1</strain>
    </source>
</reference>
<dbReference type="Pfam" id="PF07690">
    <property type="entry name" value="MFS_1"/>
    <property type="match status" value="1"/>
</dbReference>
<feature type="transmembrane region" description="Helical" evidence="7">
    <location>
        <begin position="208"/>
        <end position="227"/>
    </location>
</feature>
<dbReference type="PANTHER" id="PTHR42718:SF46">
    <property type="entry name" value="BLR6921 PROTEIN"/>
    <property type="match status" value="1"/>
</dbReference>
<dbReference type="GO" id="GO:0005886">
    <property type="term" value="C:plasma membrane"/>
    <property type="evidence" value="ECO:0007669"/>
    <property type="project" value="UniProtKB-SubCell"/>
</dbReference>
<feature type="transmembrane region" description="Helical" evidence="7">
    <location>
        <begin position="50"/>
        <end position="67"/>
    </location>
</feature>
<feature type="domain" description="Major facilitator superfamily (MFS) profile" evidence="8">
    <location>
        <begin position="54"/>
        <end position="499"/>
    </location>
</feature>
<feature type="transmembrane region" description="Helical" evidence="7">
    <location>
        <begin position="270"/>
        <end position="287"/>
    </location>
</feature>
<dbReference type="GO" id="GO:0022857">
    <property type="term" value="F:transmembrane transporter activity"/>
    <property type="evidence" value="ECO:0007669"/>
    <property type="project" value="InterPro"/>
</dbReference>
<evidence type="ECO:0000256" key="1">
    <source>
        <dbReference type="ARBA" id="ARBA00004651"/>
    </source>
</evidence>
<sequence>MRWRRRNLASMSADVGDGLAPGVEAITAPPATLAASSAQSPASAQEPARGYRVTALVVASALFMQQLDGTVLTVALPTMARDLGTPATSLSLALTSYLLALALFIPASGTLADRFGSRTIFCGAIGVFLLGSIACAQADSLAMLVAARFVQGIGGAMMVPVGRLVLLRSVAKEDMVQALSWLVMPALAGPILGPPLGGLIVTTLDWRWIFYLNLPIGVAGVIGAWLLVPDVRGDSRVRFDRLGFVLSGVALGCLLFGFELSSRPGTGRVAIALLAAGVLLGAGYVRHAKRVADPILDPTLMRVPTFCLSVIAGSLTRITQGAQPFLLPLMFQLGFGLSAAKTGLITMAGAIGALAMKALAPRVLRRWGFRDSLIVSGIASSLGYAICAFFRPDWPVAVIVAVLGLSGFFTSFQFTGYNAIAYADVDATRMSAATSFYATFQQLTLSLGICTAATILELGTAIGGKGVPTLGTFSAAFLTVAGISFAALVWNRRFAEDAGADMSGHRQAG</sequence>
<dbReference type="SUPFAM" id="SSF103473">
    <property type="entry name" value="MFS general substrate transporter"/>
    <property type="match status" value="1"/>
</dbReference>
<evidence type="ECO:0000256" key="7">
    <source>
        <dbReference type="SAM" id="Phobius"/>
    </source>
</evidence>
<feature type="transmembrane region" description="Helical" evidence="7">
    <location>
        <begin position="299"/>
        <end position="319"/>
    </location>
</feature>
<feature type="transmembrane region" description="Helical" evidence="7">
    <location>
        <begin position="339"/>
        <end position="360"/>
    </location>
</feature>
<dbReference type="PANTHER" id="PTHR42718">
    <property type="entry name" value="MAJOR FACILITATOR SUPERFAMILY MULTIDRUG TRANSPORTER MFSC"/>
    <property type="match status" value="1"/>
</dbReference>
<keyword evidence="4 7" id="KW-0812">Transmembrane</keyword>
<keyword evidence="10" id="KW-1185">Reference proteome</keyword>
<accession>A0A1H7NK28</accession>
<keyword evidence="5 7" id="KW-1133">Transmembrane helix</keyword>
<dbReference type="PROSITE" id="PS50850">
    <property type="entry name" value="MFS"/>
    <property type="match status" value="1"/>
</dbReference>
<dbReference type="EMBL" id="FNZZ01000003">
    <property type="protein sequence ID" value="SEL23679.1"/>
    <property type="molecule type" value="Genomic_DNA"/>
</dbReference>
<dbReference type="Gene3D" id="1.20.1250.20">
    <property type="entry name" value="MFS general substrate transporter like domains"/>
    <property type="match status" value="1"/>
</dbReference>
<dbReference type="PRINTS" id="PR01036">
    <property type="entry name" value="TCRTETB"/>
</dbReference>
<dbReference type="Gene3D" id="1.20.1720.10">
    <property type="entry name" value="Multidrug resistance protein D"/>
    <property type="match status" value="1"/>
</dbReference>
<proteinExistence type="predicted"/>
<evidence type="ECO:0000313" key="9">
    <source>
        <dbReference type="EMBL" id="SEL23679.1"/>
    </source>
</evidence>
<dbReference type="STRING" id="1855283.SAMN05216382_1611"/>
<dbReference type="InterPro" id="IPR020846">
    <property type="entry name" value="MFS_dom"/>
</dbReference>
<evidence type="ECO:0000259" key="8">
    <source>
        <dbReference type="PROSITE" id="PS50850"/>
    </source>
</evidence>
<comment type="subcellular location">
    <subcellularLocation>
        <location evidence="1">Cell membrane</location>
        <topology evidence="1">Multi-pass membrane protein</topology>
    </subcellularLocation>
</comment>
<feature type="transmembrane region" description="Helical" evidence="7">
    <location>
        <begin position="443"/>
        <end position="464"/>
    </location>
</feature>
<organism evidence="9 10">
    <name type="scientific">Sphingomonas palmae</name>
    <dbReference type="NCBI Taxonomy" id="1855283"/>
    <lineage>
        <taxon>Bacteria</taxon>
        <taxon>Pseudomonadati</taxon>
        <taxon>Pseudomonadota</taxon>
        <taxon>Alphaproteobacteria</taxon>
        <taxon>Sphingomonadales</taxon>
        <taxon>Sphingomonadaceae</taxon>
        <taxon>Sphingomonas</taxon>
    </lineage>
</organism>
<evidence type="ECO:0000256" key="3">
    <source>
        <dbReference type="ARBA" id="ARBA00022475"/>
    </source>
</evidence>
<keyword evidence="2" id="KW-0813">Transport</keyword>
<keyword evidence="3" id="KW-1003">Cell membrane</keyword>
<dbReference type="AlphaFoldDB" id="A0A1H7NK28"/>
<feature type="transmembrane region" description="Helical" evidence="7">
    <location>
        <begin position="145"/>
        <end position="166"/>
    </location>
</feature>
<feature type="transmembrane region" description="Helical" evidence="7">
    <location>
        <begin position="239"/>
        <end position="258"/>
    </location>
</feature>
<name>A0A1H7NK28_9SPHN</name>
<dbReference type="Proteomes" id="UP000199214">
    <property type="component" value="Unassembled WGS sequence"/>
</dbReference>
<feature type="transmembrane region" description="Helical" evidence="7">
    <location>
        <begin position="397"/>
        <end position="422"/>
    </location>
</feature>
<feature type="transmembrane region" description="Helical" evidence="7">
    <location>
        <begin position="87"/>
        <end position="107"/>
    </location>
</feature>
<evidence type="ECO:0000256" key="5">
    <source>
        <dbReference type="ARBA" id="ARBA00022989"/>
    </source>
</evidence>
<protein>
    <submittedName>
        <fullName evidence="9">Drug resistance transporter, EmrB/QacA subfamily</fullName>
    </submittedName>
</protein>
<gene>
    <name evidence="9" type="ORF">SAMN05216382_1611</name>
</gene>
<dbReference type="InterPro" id="IPR011701">
    <property type="entry name" value="MFS"/>
</dbReference>
<evidence type="ECO:0000256" key="4">
    <source>
        <dbReference type="ARBA" id="ARBA00022692"/>
    </source>
</evidence>
<feature type="transmembrane region" description="Helical" evidence="7">
    <location>
        <begin position="119"/>
        <end position="139"/>
    </location>
</feature>
<evidence type="ECO:0000313" key="10">
    <source>
        <dbReference type="Proteomes" id="UP000199214"/>
    </source>
</evidence>
<feature type="transmembrane region" description="Helical" evidence="7">
    <location>
        <begin position="372"/>
        <end position="391"/>
    </location>
</feature>